<sequence length="122" mass="14027">MFEKLFVVFTNADTFSVVKLHEIRARLDLMQEKPAIISVSEVKPKNLKFERQLSEYIIEGNYSHVLTNGDLNYPGIDWENTSTSQGPGEMENEFLESDNSSDENEELALKDGYTNLLLERHL</sequence>
<evidence type="ECO:0000256" key="1">
    <source>
        <dbReference type="SAM" id="MobiDB-lite"/>
    </source>
</evidence>
<comment type="caution">
    <text evidence="2">The sequence shown here is derived from an EMBL/GenBank/DDBJ whole genome shotgun (WGS) entry which is preliminary data.</text>
</comment>
<dbReference type="Proteomes" id="UP000828390">
    <property type="component" value="Unassembled WGS sequence"/>
</dbReference>
<proteinExistence type="predicted"/>
<accession>A0A9D4CZE3</accession>
<feature type="region of interest" description="Disordered" evidence="1">
    <location>
        <begin position="79"/>
        <end position="105"/>
    </location>
</feature>
<dbReference type="EMBL" id="JAIWYP010000011">
    <property type="protein sequence ID" value="KAH3736303.1"/>
    <property type="molecule type" value="Genomic_DNA"/>
</dbReference>
<protein>
    <submittedName>
        <fullName evidence="2">Uncharacterized protein</fullName>
    </submittedName>
</protein>
<gene>
    <name evidence="2" type="ORF">DPMN_042866</name>
</gene>
<name>A0A9D4CZE3_DREPO</name>
<dbReference type="AlphaFoldDB" id="A0A9D4CZE3"/>
<feature type="compositionally biased region" description="Acidic residues" evidence="1">
    <location>
        <begin position="90"/>
        <end position="105"/>
    </location>
</feature>
<evidence type="ECO:0000313" key="3">
    <source>
        <dbReference type="Proteomes" id="UP000828390"/>
    </source>
</evidence>
<organism evidence="2 3">
    <name type="scientific">Dreissena polymorpha</name>
    <name type="common">Zebra mussel</name>
    <name type="synonym">Mytilus polymorpha</name>
    <dbReference type="NCBI Taxonomy" id="45954"/>
    <lineage>
        <taxon>Eukaryota</taxon>
        <taxon>Metazoa</taxon>
        <taxon>Spiralia</taxon>
        <taxon>Lophotrochozoa</taxon>
        <taxon>Mollusca</taxon>
        <taxon>Bivalvia</taxon>
        <taxon>Autobranchia</taxon>
        <taxon>Heteroconchia</taxon>
        <taxon>Euheterodonta</taxon>
        <taxon>Imparidentia</taxon>
        <taxon>Neoheterodontei</taxon>
        <taxon>Myida</taxon>
        <taxon>Dreissenoidea</taxon>
        <taxon>Dreissenidae</taxon>
        <taxon>Dreissena</taxon>
    </lineage>
</organism>
<keyword evidence="3" id="KW-1185">Reference proteome</keyword>
<evidence type="ECO:0000313" key="2">
    <source>
        <dbReference type="EMBL" id="KAH3736303.1"/>
    </source>
</evidence>
<reference evidence="2" key="2">
    <citation type="submission" date="2020-11" db="EMBL/GenBank/DDBJ databases">
        <authorList>
            <person name="McCartney M.A."/>
            <person name="Auch B."/>
            <person name="Kono T."/>
            <person name="Mallez S."/>
            <person name="Becker A."/>
            <person name="Gohl D.M."/>
            <person name="Silverstein K.A.T."/>
            <person name="Koren S."/>
            <person name="Bechman K.B."/>
            <person name="Herman A."/>
            <person name="Abrahante J.E."/>
            <person name="Garbe J."/>
        </authorList>
    </citation>
    <scope>NUCLEOTIDE SEQUENCE</scope>
    <source>
        <strain evidence="2">Duluth1</strain>
        <tissue evidence="2">Whole animal</tissue>
    </source>
</reference>
<reference evidence="2" key="1">
    <citation type="journal article" date="2019" name="bioRxiv">
        <title>The Genome of the Zebra Mussel, Dreissena polymorpha: A Resource for Invasive Species Research.</title>
        <authorList>
            <person name="McCartney M.A."/>
            <person name="Auch B."/>
            <person name="Kono T."/>
            <person name="Mallez S."/>
            <person name="Zhang Y."/>
            <person name="Obille A."/>
            <person name="Becker A."/>
            <person name="Abrahante J.E."/>
            <person name="Garbe J."/>
            <person name="Badalamenti J.P."/>
            <person name="Herman A."/>
            <person name="Mangelson H."/>
            <person name="Liachko I."/>
            <person name="Sullivan S."/>
            <person name="Sone E.D."/>
            <person name="Koren S."/>
            <person name="Silverstein K.A.T."/>
            <person name="Beckman K.B."/>
            <person name="Gohl D.M."/>
        </authorList>
    </citation>
    <scope>NUCLEOTIDE SEQUENCE</scope>
    <source>
        <strain evidence="2">Duluth1</strain>
        <tissue evidence="2">Whole animal</tissue>
    </source>
</reference>